<dbReference type="PANTHER" id="PTHR10000">
    <property type="entry name" value="PHOSPHOSERINE PHOSPHATASE"/>
    <property type="match status" value="1"/>
</dbReference>
<dbReference type="NCBIfam" id="TIGR00099">
    <property type="entry name" value="Cof-subfamily"/>
    <property type="match status" value="1"/>
</dbReference>
<keyword evidence="1" id="KW-0378">Hydrolase</keyword>
<protein>
    <submittedName>
        <fullName evidence="1">Cof-type HAD-IIB family hydrolase</fullName>
    </submittedName>
</protein>
<dbReference type="PANTHER" id="PTHR10000:SF25">
    <property type="entry name" value="PHOSPHATASE YKRA-RELATED"/>
    <property type="match status" value="1"/>
</dbReference>
<dbReference type="Gene3D" id="3.40.50.1000">
    <property type="entry name" value="HAD superfamily/HAD-like"/>
    <property type="match status" value="1"/>
</dbReference>
<comment type="caution">
    <text evidence="1">The sequence shown here is derived from an EMBL/GenBank/DDBJ whole genome shotgun (WGS) entry which is preliminary data.</text>
</comment>
<dbReference type="InterPro" id="IPR036412">
    <property type="entry name" value="HAD-like_sf"/>
</dbReference>
<sequence>MIKLVAFDVDGTLRDRDYLPESTRAALLKLKEQGIALALCTGRSEFEMESLREELGIEWAVTCNGSHIGYKGKTVFGNPFPKETVRTWLQEAERKSHTLLLYGSELMFMNRENDAYFRQAQQEIGFMEPVQLQSVEEVPDIYQCIVFCNEQEEAAYIGEDRSQLYIHRWRPWAVDINPNGMNKAVGLRKLIDHLGLTTDEVAAFGDGHNDFEMIEAVGSGIAMGNAAEELKVKARYVTKSLNEGGIAYAVDKWILSGVN</sequence>
<dbReference type="RefSeq" id="WP_079914346.1">
    <property type="nucleotide sequence ID" value="NZ_BAABJG010000006.1"/>
</dbReference>
<dbReference type="Proteomes" id="UP001597180">
    <property type="component" value="Unassembled WGS sequence"/>
</dbReference>
<proteinExistence type="predicted"/>
<gene>
    <name evidence="1" type="ORF">ACFQ4B_09930</name>
</gene>
<dbReference type="EMBL" id="JBHTLU010000013">
    <property type="protein sequence ID" value="MFD1220438.1"/>
    <property type="molecule type" value="Genomic_DNA"/>
</dbReference>
<dbReference type="SFLD" id="SFLDG01144">
    <property type="entry name" value="C2.B.4:_PGP_Like"/>
    <property type="match status" value="1"/>
</dbReference>
<dbReference type="GO" id="GO:0016787">
    <property type="term" value="F:hydrolase activity"/>
    <property type="evidence" value="ECO:0007669"/>
    <property type="project" value="UniProtKB-KW"/>
</dbReference>
<dbReference type="Pfam" id="PF08282">
    <property type="entry name" value="Hydrolase_3"/>
    <property type="match status" value="1"/>
</dbReference>
<dbReference type="NCBIfam" id="TIGR01484">
    <property type="entry name" value="HAD-SF-IIB"/>
    <property type="match status" value="1"/>
</dbReference>
<dbReference type="SFLD" id="SFLDG01140">
    <property type="entry name" value="C2.B:_Phosphomannomutase_and_P"/>
    <property type="match status" value="1"/>
</dbReference>
<dbReference type="InterPro" id="IPR000150">
    <property type="entry name" value="Cof"/>
</dbReference>
<keyword evidence="2" id="KW-1185">Reference proteome</keyword>
<name>A0ABW3UI53_9BACL</name>
<dbReference type="PROSITE" id="PS01229">
    <property type="entry name" value="COF_2"/>
    <property type="match status" value="1"/>
</dbReference>
<accession>A0ABW3UI53</accession>
<dbReference type="SUPFAM" id="SSF56784">
    <property type="entry name" value="HAD-like"/>
    <property type="match status" value="1"/>
</dbReference>
<dbReference type="InterPro" id="IPR006379">
    <property type="entry name" value="HAD-SF_hydro_IIB"/>
</dbReference>
<dbReference type="SFLD" id="SFLDS00003">
    <property type="entry name" value="Haloacid_Dehalogenase"/>
    <property type="match status" value="1"/>
</dbReference>
<evidence type="ECO:0000313" key="1">
    <source>
        <dbReference type="EMBL" id="MFD1220438.1"/>
    </source>
</evidence>
<dbReference type="Gene3D" id="3.30.1240.10">
    <property type="match status" value="1"/>
</dbReference>
<organism evidence="1 2">
    <name type="scientific">Paenibacillus vulneris</name>
    <dbReference type="NCBI Taxonomy" id="1133364"/>
    <lineage>
        <taxon>Bacteria</taxon>
        <taxon>Bacillati</taxon>
        <taxon>Bacillota</taxon>
        <taxon>Bacilli</taxon>
        <taxon>Bacillales</taxon>
        <taxon>Paenibacillaceae</taxon>
        <taxon>Paenibacillus</taxon>
    </lineage>
</organism>
<dbReference type="InterPro" id="IPR023214">
    <property type="entry name" value="HAD_sf"/>
</dbReference>
<reference evidence="2" key="1">
    <citation type="journal article" date="2019" name="Int. J. Syst. Evol. Microbiol.">
        <title>The Global Catalogue of Microorganisms (GCM) 10K type strain sequencing project: providing services to taxonomists for standard genome sequencing and annotation.</title>
        <authorList>
            <consortium name="The Broad Institute Genomics Platform"/>
            <consortium name="The Broad Institute Genome Sequencing Center for Infectious Disease"/>
            <person name="Wu L."/>
            <person name="Ma J."/>
        </authorList>
    </citation>
    <scope>NUCLEOTIDE SEQUENCE [LARGE SCALE GENOMIC DNA]</scope>
    <source>
        <strain evidence="2">CCUG 53270</strain>
    </source>
</reference>
<evidence type="ECO:0000313" key="2">
    <source>
        <dbReference type="Proteomes" id="UP001597180"/>
    </source>
</evidence>